<sequence length="375" mass="41144">MKPEAHPASNGTGANVFEGCAANLPPHSGPFLDVLRVACVQIDPAISGKAKENAKLVEELLLQAGIDHPGQVDLLVLPEMGLTGYIFQDEKDIQDVLESVRASRDAGEDETETCPTLHLAQKLASSLQCYVLAGFPENAHHASPRVAIDRSPISSSSLCIPPCDSRTHDLIPTDRKRTDLYNSAVLADRTGNLIHVFRKHFLFDDDKRWAEESPGFEYVNLPDLGRLAVGICMDLNPYEFKAPFEAFELSRFAAQHRADILAVPMNWLLPTEEIEPELQVSASANSHANPLLPSVSTINYWAWRCAPLCEPNGEGAVGHQTVVIAANRCGKEKGKTFAGSSSIFAMENGQQPELLGFLGRRQEGVLVRKVYRKRQ</sequence>
<dbReference type="PROSITE" id="PS50263">
    <property type="entry name" value="CN_HYDROLASE"/>
    <property type="match status" value="1"/>
</dbReference>
<proteinExistence type="predicted"/>
<dbReference type="HOGENOM" id="CLU_009854_1_0_1"/>
<dbReference type="PANTHER" id="PTHR11750:SF26">
    <property type="entry name" value="PROTEIN N-TERMINAL AMIDASE"/>
    <property type="match status" value="1"/>
</dbReference>
<dbReference type="InParanoid" id="A0A066V2H5"/>
<protein>
    <submittedName>
        <fullName evidence="2">Carbon-nitrogen hydrolase</fullName>
    </submittedName>
</protein>
<dbReference type="STRING" id="1037660.A0A066V2H5"/>
<dbReference type="Gene3D" id="3.60.110.10">
    <property type="entry name" value="Carbon-nitrogen hydrolase"/>
    <property type="match status" value="1"/>
</dbReference>
<accession>A0A066V2H5</accession>
<evidence type="ECO:0000313" key="3">
    <source>
        <dbReference type="Proteomes" id="UP000027361"/>
    </source>
</evidence>
<organism evidence="2 3">
    <name type="scientific">Tilletiaria anomala (strain ATCC 24038 / CBS 436.72 / UBC 951)</name>
    <dbReference type="NCBI Taxonomy" id="1037660"/>
    <lineage>
        <taxon>Eukaryota</taxon>
        <taxon>Fungi</taxon>
        <taxon>Dikarya</taxon>
        <taxon>Basidiomycota</taxon>
        <taxon>Ustilaginomycotina</taxon>
        <taxon>Exobasidiomycetes</taxon>
        <taxon>Georgefischeriales</taxon>
        <taxon>Tilletiariaceae</taxon>
        <taxon>Tilletiaria</taxon>
    </lineage>
</organism>
<dbReference type="OrthoDB" id="201515at2759"/>
<dbReference type="AlphaFoldDB" id="A0A066V2H5"/>
<evidence type="ECO:0000313" key="2">
    <source>
        <dbReference type="EMBL" id="KDN35892.1"/>
    </source>
</evidence>
<gene>
    <name evidence="2" type="ORF">K437DRAFT_260279</name>
</gene>
<dbReference type="InterPro" id="IPR039703">
    <property type="entry name" value="Nta1"/>
</dbReference>
<dbReference type="GeneID" id="25265505"/>
<comment type="caution">
    <text evidence="2">The sequence shown here is derived from an EMBL/GenBank/DDBJ whole genome shotgun (WGS) entry which is preliminary data.</text>
</comment>
<keyword evidence="3" id="KW-1185">Reference proteome</keyword>
<dbReference type="SUPFAM" id="SSF56317">
    <property type="entry name" value="Carbon-nitrogen hydrolase"/>
    <property type="match status" value="1"/>
</dbReference>
<dbReference type="RefSeq" id="XP_013239890.1">
    <property type="nucleotide sequence ID" value="XM_013384436.1"/>
</dbReference>
<dbReference type="OMA" id="MPMAWLL"/>
<keyword evidence="2" id="KW-0378">Hydrolase</keyword>
<dbReference type="InterPro" id="IPR036526">
    <property type="entry name" value="C-N_Hydrolase_sf"/>
</dbReference>
<dbReference type="PANTHER" id="PTHR11750">
    <property type="entry name" value="PROTEIN N-TERMINAL AMIDASE"/>
    <property type="match status" value="1"/>
</dbReference>
<dbReference type="GO" id="GO:0070773">
    <property type="term" value="F:protein-N-terminal glutamine amidohydrolase activity"/>
    <property type="evidence" value="ECO:0007669"/>
    <property type="project" value="InterPro"/>
</dbReference>
<dbReference type="FunCoup" id="A0A066V2H5">
    <property type="interactions" value="4"/>
</dbReference>
<dbReference type="EMBL" id="JMSN01000190">
    <property type="protein sequence ID" value="KDN35892.1"/>
    <property type="molecule type" value="Genomic_DNA"/>
</dbReference>
<feature type="domain" description="CN hydrolase" evidence="1">
    <location>
        <begin position="35"/>
        <end position="372"/>
    </location>
</feature>
<dbReference type="Pfam" id="PF00795">
    <property type="entry name" value="CN_hydrolase"/>
    <property type="match status" value="1"/>
</dbReference>
<evidence type="ECO:0000259" key="1">
    <source>
        <dbReference type="PROSITE" id="PS50263"/>
    </source>
</evidence>
<dbReference type="Proteomes" id="UP000027361">
    <property type="component" value="Unassembled WGS sequence"/>
</dbReference>
<name>A0A066V2H5_TILAU</name>
<dbReference type="GO" id="GO:0008418">
    <property type="term" value="F:protein-N-terminal asparagine amidohydrolase activity"/>
    <property type="evidence" value="ECO:0007669"/>
    <property type="project" value="InterPro"/>
</dbReference>
<dbReference type="InterPro" id="IPR003010">
    <property type="entry name" value="C-N_Hydrolase"/>
</dbReference>
<dbReference type="GO" id="GO:0030163">
    <property type="term" value="P:protein catabolic process"/>
    <property type="evidence" value="ECO:0007669"/>
    <property type="project" value="TreeGrafter"/>
</dbReference>
<reference evidence="2 3" key="1">
    <citation type="submission" date="2014-05" db="EMBL/GenBank/DDBJ databases">
        <title>Draft genome sequence of a rare smut relative, Tilletiaria anomala UBC 951.</title>
        <authorList>
            <consortium name="DOE Joint Genome Institute"/>
            <person name="Toome M."/>
            <person name="Kuo A."/>
            <person name="Henrissat B."/>
            <person name="Lipzen A."/>
            <person name="Tritt A."/>
            <person name="Yoshinaga Y."/>
            <person name="Zane M."/>
            <person name="Barry K."/>
            <person name="Grigoriev I.V."/>
            <person name="Spatafora J.W."/>
            <person name="Aimea M.C."/>
        </authorList>
    </citation>
    <scope>NUCLEOTIDE SEQUENCE [LARGE SCALE GENOMIC DNA]</scope>
    <source>
        <strain evidence="2 3">UBC 951</strain>
    </source>
</reference>